<dbReference type="Pfam" id="PF20173">
    <property type="entry name" value="ZnF_RZ-type"/>
    <property type="match status" value="1"/>
</dbReference>
<dbReference type="InterPro" id="IPR000967">
    <property type="entry name" value="Znf_NFX1"/>
</dbReference>
<evidence type="ECO:0000256" key="2">
    <source>
        <dbReference type="ARBA" id="ARBA00022490"/>
    </source>
</evidence>
<dbReference type="CDD" id="cd06008">
    <property type="entry name" value="NF-X1-zinc-finger"/>
    <property type="match status" value="1"/>
</dbReference>
<feature type="compositionally biased region" description="Polar residues" evidence="8">
    <location>
        <begin position="43"/>
        <end position="53"/>
    </location>
</feature>
<dbReference type="Proteomes" id="UP001219518">
    <property type="component" value="Unassembled WGS sequence"/>
</dbReference>
<accession>A0AAE1H572</accession>
<evidence type="ECO:0000259" key="9">
    <source>
        <dbReference type="PROSITE" id="PS51981"/>
    </source>
</evidence>
<dbReference type="FunFam" id="3.40.50.300:FF:000742">
    <property type="entry name" value="NFX1-type zinc finger-containing protein 1"/>
    <property type="match status" value="1"/>
</dbReference>
<dbReference type="PANTHER" id="PTHR10887">
    <property type="entry name" value="DNA2/NAM7 HELICASE FAMILY"/>
    <property type="match status" value="1"/>
</dbReference>
<dbReference type="PANTHER" id="PTHR10887:SF341">
    <property type="entry name" value="NFX1-TYPE ZINC FINGER-CONTAINING PROTEIN 1"/>
    <property type="match status" value="1"/>
</dbReference>
<dbReference type="Gene3D" id="3.40.50.300">
    <property type="entry name" value="P-loop containing nucleotide triphosphate hydrolases"/>
    <property type="match status" value="3"/>
</dbReference>
<dbReference type="InterPro" id="IPR041677">
    <property type="entry name" value="DNA2/NAM7_AAA_11"/>
</dbReference>
<dbReference type="CDD" id="cd18808">
    <property type="entry name" value="SF1_C_Upf1"/>
    <property type="match status" value="1"/>
</dbReference>
<evidence type="ECO:0000313" key="10">
    <source>
        <dbReference type="EMBL" id="KAK3914769.1"/>
    </source>
</evidence>
<dbReference type="InterPro" id="IPR058255">
    <property type="entry name" value="zf-CHCC_ins"/>
</dbReference>
<protein>
    <submittedName>
        <fullName evidence="10">NFX1-type zinc finger-containing protein 1</fullName>
    </submittedName>
</protein>
<dbReference type="SUPFAM" id="SSF52540">
    <property type="entry name" value="P-loop containing nucleoside triphosphate hydrolases"/>
    <property type="match status" value="1"/>
</dbReference>
<proteinExistence type="predicted"/>
<evidence type="ECO:0000256" key="8">
    <source>
        <dbReference type="SAM" id="MobiDB-lite"/>
    </source>
</evidence>
<organism evidence="10 11">
    <name type="scientific">Frankliniella fusca</name>
    <dbReference type="NCBI Taxonomy" id="407009"/>
    <lineage>
        <taxon>Eukaryota</taxon>
        <taxon>Metazoa</taxon>
        <taxon>Ecdysozoa</taxon>
        <taxon>Arthropoda</taxon>
        <taxon>Hexapoda</taxon>
        <taxon>Insecta</taxon>
        <taxon>Pterygota</taxon>
        <taxon>Neoptera</taxon>
        <taxon>Paraneoptera</taxon>
        <taxon>Thysanoptera</taxon>
        <taxon>Terebrantia</taxon>
        <taxon>Thripoidea</taxon>
        <taxon>Thripidae</taxon>
        <taxon>Frankliniella</taxon>
    </lineage>
</organism>
<evidence type="ECO:0000256" key="5">
    <source>
        <dbReference type="ARBA" id="ARBA00022771"/>
    </source>
</evidence>
<reference evidence="10" key="2">
    <citation type="journal article" date="2023" name="BMC Genomics">
        <title>Pest status, molecular evolution, and epigenetic factors derived from the genome assembly of Frankliniella fusca, a thysanopteran phytovirus vector.</title>
        <authorList>
            <person name="Catto M.A."/>
            <person name="Labadie P.E."/>
            <person name="Jacobson A.L."/>
            <person name="Kennedy G.G."/>
            <person name="Srinivasan R."/>
            <person name="Hunt B.G."/>
        </authorList>
    </citation>
    <scope>NUCLEOTIDE SEQUENCE</scope>
    <source>
        <strain evidence="10">PL_HMW_Pooled</strain>
    </source>
</reference>
<name>A0AAE1H572_9NEOP</name>
<dbReference type="GO" id="GO:0031380">
    <property type="term" value="C:nuclear RNA-directed RNA polymerase complex"/>
    <property type="evidence" value="ECO:0007669"/>
    <property type="project" value="TreeGrafter"/>
</dbReference>
<keyword evidence="4" id="KW-0677">Repeat</keyword>
<comment type="subcellular location">
    <subcellularLocation>
        <location evidence="1">Cytoplasm</location>
    </subcellularLocation>
</comment>
<dbReference type="InterPro" id="IPR057373">
    <property type="entry name" value="ZNFX1"/>
</dbReference>
<keyword evidence="2" id="KW-0963">Cytoplasm</keyword>
<reference evidence="10" key="1">
    <citation type="submission" date="2021-07" db="EMBL/GenBank/DDBJ databases">
        <authorList>
            <person name="Catto M.A."/>
            <person name="Jacobson A."/>
            <person name="Kennedy G."/>
            <person name="Labadie P."/>
            <person name="Hunt B.G."/>
            <person name="Srinivasan R."/>
        </authorList>
    </citation>
    <scope>NUCLEOTIDE SEQUENCE</scope>
    <source>
        <strain evidence="10">PL_HMW_Pooled</strain>
        <tissue evidence="10">Head</tissue>
    </source>
</reference>
<dbReference type="InterPro" id="IPR027417">
    <property type="entry name" value="P-loop_NTPase"/>
</dbReference>
<dbReference type="Pfam" id="PF25396">
    <property type="entry name" value="ZNFX1"/>
    <property type="match status" value="1"/>
</dbReference>
<dbReference type="Pfam" id="PF13086">
    <property type="entry name" value="AAA_11"/>
    <property type="match status" value="1"/>
</dbReference>
<dbReference type="EMBL" id="JAHWGI010000391">
    <property type="protein sequence ID" value="KAK3914769.1"/>
    <property type="molecule type" value="Genomic_DNA"/>
</dbReference>
<dbReference type="InterPro" id="IPR046439">
    <property type="entry name" value="ZF_RZ_dom"/>
</dbReference>
<dbReference type="InterPro" id="IPR041679">
    <property type="entry name" value="DNA2/NAM7-like_C"/>
</dbReference>
<feature type="compositionally biased region" description="Basic and acidic residues" evidence="8">
    <location>
        <begin position="1"/>
        <end position="10"/>
    </location>
</feature>
<feature type="domain" description="RZ-type" evidence="9">
    <location>
        <begin position="1902"/>
        <end position="1971"/>
    </location>
</feature>
<dbReference type="GO" id="GO:0031048">
    <property type="term" value="P:regulatory ncRNA-mediated heterochromatin formation"/>
    <property type="evidence" value="ECO:0007669"/>
    <property type="project" value="TreeGrafter"/>
</dbReference>
<evidence type="ECO:0000256" key="1">
    <source>
        <dbReference type="ARBA" id="ARBA00004496"/>
    </source>
</evidence>
<comment type="caution">
    <text evidence="10">The sequence shown here is derived from an EMBL/GenBank/DDBJ whole genome shotgun (WGS) entry which is preliminary data.</text>
</comment>
<evidence type="ECO:0000256" key="3">
    <source>
        <dbReference type="ARBA" id="ARBA00022723"/>
    </source>
</evidence>
<dbReference type="InterPro" id="IPR045055">
    <property type="entry name" value="DNA2/NAM7-like"/>
</dbReference>
<keyword evidence="11" id="KW-1185">Reference proteome</keyword>
<dbReference type="Pfam" id="PF13087">
    <property type="entry name" value="AAA_12"/>
    <property type="match status" value="1"/>
</dbReference>
<feature type="compositionally biased region" description="Polar residues" evidence="8">
    <location>
        <begin position="15"/>
        <end position="31"/>
    </location>
</feature>
<dbReference type="GO" id="GO:0008270">
    <property type="term" value="F:zinc ion binding"/>
    <property type="evidence" value="ECO:0007669"/>
    <property type="project" value="UniProtKB-KW"/>
</dbReference>
<gene>
    <name evidence="10" type="ORF">KUF71_024264</name>
</gene>
<evidence type="ECO:0000256" key="4">
    <source>
        <dbReference type="ARBA" id="ARBA00022737"/>
    </source>
</evidence>
<evidence type="ECO:0000256" key="7">
    <source>
        <dbReference type="ARBA" id="ARBA00022859"/>
    </source>
</evidence>
<keyword evidence="5" id="KW-0863">Zinc-finger</keyword>
<keyword evidence="7" id="KW-0391">Immunity</keyword>
<feature type="region of interest" description="Disordered" evidence="8">
    <location>
        <begin position="1"/>
        <end position="56"/>
    </location>
</feature>
<evidence type="ECO:0000256" key="6">
    <source>
        <dbReference type="ARBA" id="ARBA00022833"/>
    </source>
</evidence>
<dbReference type="Pfam" id="PF26601">
    <property type="entry name" value="zf-CHCC_ins"/>
    <property type="match status" value="1"/>
</dbReference>
<dbReference type="SMART" id="SM00438">
    <property type="entry name" value="ZnF_NFX"/>
    <property type="match status" value="9"/>
</dbReference>
<sequence>MEFHSREPKMRKMRNGSSSDGPPYRSASSSRGGKFPSKRGGASNHQTMRQSENPCAVSKPFGFRRLDGLSEMPGLKIMELLAVQKTMGEFVQLSNQADLKEDFMTRIVIILGKLARIEFDKIIVQLLCQISSSSFLMQLLSYVVNFNEKDLTEMDKDQIIIIFDSIAAYSHTVSKLLPTLACEKFPPILKQCKSFLTESQLDGIENVQELINITLEKIGAEKEKRKAQPVKTTVAEEACQYSMPPENFRELSTVPMEHDLMYRHSTFLRPNITQGAYMDVEHYLDVQFRLLREDFVRPLRDGIRDYIKKKSEAASSSGNMKRIRVNNIKMYEKIDFGKAEIVEDKVGFPVNFDPMKKFCSSINWEQSKRFMHGSLLIFTKNGFETIILGKVLKRAVPDLSNGWVLVEMIVNLNDCSIFNHGQWIMAESNLFFGAYSHVLEALKNFDAVNFPLKKYIVEGQNSVELPGYLQEHVDIPYVLSPKEENGIDLMNEEYSLKVNLMSASWPSPSDLGLDESQYEAFKGALTQKVMLIQGPPGTGKTFLGLKVATTLLRNKEYWQNSTRMRPMVIVCYTNHALDQFLMGLSKVTSSIVRVGGGSKEKHLEKFSLRNMSRNVSIGGSLISMLKEYRFTFAELKQDYHALETAISVIEKGDGIVDPDCLLEYGILSDRHCQSFENKEDLIQWLVGPNILALNSNDVSTLIMEEKQGEKMDSRSRGNVQMSPDPTLHNLSFCLTFSKLFGIIEKANGNVRYLQERILHMQHQLKSPLTDPKHLDMNNINKLRSLKQLPTEKRWQLYRYWVDQLLAMLKDRMTTMQPKLLKAAANIKQARMVEDQSIMSKCEIIGMTTTYAASKQSILKQLCPSIVIVEEAAEVLEAHVIVSLTGSVDHLIMIGDHLQLKPNPAVYELGTKYRLNVSLFERLINNKVTCVSLTTQHRMRPEIARLVSPAIYPSLINHESVHQYPPVRGVTKNLVFIDHTHHQEEVEEIQSFRNKHEAHFISAFVRYLCLQGYRGDQITVLATYKGQMFYLNKLRSENACLADVRVTVVDNYQGEENDIILLSLVRSNDDGDVGFLKIENRVCVALSRAKHGLFIIGNMQNLLLKGEIWPKVHKELTDMEALVCGLELQCEVHSTITVVSDADDFKNVPEGGCLLQCNSLMKCSHICGQMCHSTDREHSKFKCLEPCPRPLCVKNHSCPEKCYQECKPCQFPTPVTLPCDHSAIIPCHLHMNPAAYKCLEIVSFTLACKHERNIKCYQKKTPDLIDCIEPCKVRLNCGHVCERKCHLFDDPDHLKYICRKPCEENNAGCLDEEGHPCKLACHQECANCVIMVKKILPCGHKWTMKCHEVPTRKMCGNKCPEKLSCGHKCLKKCLDDCSPCLTKVPKVVPLCGHTQMMSCGADPSSFTGCQEKCNKKLPCGHACTKKCFEACTSECQKLVPYPGVTGCGHAISIPCHKKSSLAPNSLELLKLCKEPCTVNLQPCNHQCKGTCGSCWQGNFHQACGEPCGRVNICGHSCKAPCAEKCPPCNAPCAVKCQHSECFQKCGQPCIPCAEKCLRRCAHVQCRRKCGQECIVKACEEPCTKIIRKCGHKCIGLCGDKCLCEECNEGVRDIFFGTEDDENARFIQLPDCNHIFESTALLQWLQEDTDIKEKVCPNCKTPIRTSLRYNHIILKHAYDVQMIKRKVFGTWNDISAMGRKVLTILQGQHISFPNDLQDCTFIVNMILKKIAMLQLNSRSGKKRNSWFTPKLSLNAVTSLCQYAEIMSIVARLSGKAFNSEPKLRSSFQAKVPGSSEALQLKEEKQLEVKSFIKHFAHHLRGHDALRLSEQEASDINALLKRLDVLIELCRVESSPNYISLETGLKAKANLLSSRIRGIQLYNTKDHNNDSKVLKEIAKAVQCVITQKEIKSVVTAMGFSTGHWFKCPNGHYYAIADCGGAVVESKCNECGAVIGGTSHRLRSDNQFAPEIDGAAHPSWPNVLDGR</sequence>
<evidence type="ECO:0000313" key="11">
    <source>
        <dbReference type="Proteomes" id="UP001219518"/>
    </source>
</evidence>
<keyword evidence="6" id="KW-0862">Zinc</keyword>
<dbReference type="PROSITE" id="PS51981">
    <property type="entry name" value="ZF_RZ"/>
    <property type="match status" value="1"/>
</dbReference>
<dbReference type="GO" id="GO:0002376">
    <property type="term" value="P:immune system process"/>
    <property type="evidence" value="ECO:0007669"/>
    <property type="project" value="UniProtKB-KW"/>
</dbReference>
<dbReference type="GO" id="GO:0005737">
    <property type="term" value="C:cytoplasm"/>
    <property type="evidence" value="ECO:0007669"/>
    <property type="project" value="UniProtKB-SubCell"/>
</dbReference>
<keyword evidence="3" id="KW-0479">Metal-binding</keyword>
<dbReference type="InterPro" id="IPR047187">
    <property type="entry name" value="SF1_C_Upf1"/>
</dbReference>
<dbReference type="GO" id="GO:0004386">
    <property type="term" value="F:helicase activity"/>
    <property type="evidence" value="ECO:0007669"/>
    <property type="project" value="InterPro"/>
</dbReference>